<evidence type="ECO:0000313" key="5">
    <source>
        <dbReference type="Proteomes" id="UP000470186"/>
    </source>
</evidence>
<sequence length="132" mass="14608">MKLILAGQPLFTKDGRIMGNARVTEVSEQNGQSCYGIVTDFGNTAQLTAREIQNNFYLQRPHENEQLPRVEQLPDGVRLLHLNESHAMNVVGIAELDGIPTRHNGCEGTIALQIPAESWELVSKALFIPDTV</sequence>
<accession>A0A7X1XG55</accession>
<dbReference type="EMBL" id="WIWI01000025">
    <property type="protein sequence ID" value="MQT89656.1"/>
    <property type="molecule type" value="Genomic_DNA"/>
</dbReference>
<organism evidence="2 6">
    <name type="scientific">Pseudomonas helleri</name>
    <dbReference type="NCBI Taxonomy" id="1608996"/>
    <lineage>
        <taxon>Bacteria</taxon>
        <taxon>Pseudomonadati</taxon>
        <taxon>Pseudomonadota</taxon>
        <taxon>Gammaproteobacteria</taxon>
        <taxon>Pseudomonadales</taxon>
        <taxon>Pseudomonadaceae</taxon>
        <taxon>Pseudomonas</taxon>
    </lineage>
</organism>
<dbReference type="AlphaFoldDB" id="A0A7X1XG55"/>
<dbReference type="RefSeq" id="WP_153328295.1">
    <property type="nucleotide sequence ID" value="NZ_JBQEGR010000003.1"/>
</dbReference>
<name>A0A7X1XG55_9PSED</name>
<evidence type="ECO:0000313" key="1">
    <source>
        <dbReference type="EMBL" id="MQT77639.1"/>
    </source>
</evidence>
<evidence type="ECO:0000313" key="4">
    <source>
        <dbReference type="Proteomes" id="UP000447574"/>
    </source>
</evidence>
<dbReference type="EMBL" id="WIWF01000174">
    <property type="protein sequence ID" value="MQT77639.1"/>
    <property type="molecule type" value="Genomic_DNA"/>
</dbReference>
<dbReference type="Proteomes" id="UP000447574">
    <property type="component" value="Unassembled WGS sequence"/>
</dbReference>
<evidence type="ECO:0000313" key="2">
    <source>
        <dbReference type="EMBL" id="MQT89656.1"/>
    </source>
</evidence>
<gene>
    <name evidence="3" type="ORF">GHO30_18125</name>
    <name evidence="1" type="ORF">GHO37_25620</name>
    <name evidence="2" type="ORF">GHO39_10985</name>
</gene>
<comment type="caution">
    <text evidence="2">The sequence shown here is derived from an EMBL/GenBank/DDBJ whole genome shotgun (WGS) entry which is preliminary data.</text>
</comment>
<keyword evidence="5" id="KW-1185">Reference proteome</keyword>
<evidence type="ECO:0000313" key="3">
    <source>
        <dbReference type="EMBL" id="MQU33281.1"/>
    </source>
</evidence>
<dbReference type="Proteomes" id="UP000470186">
    <property type="component" value="Unassembled WGS sequence"/>
</dbReference>
<evidence type="ECO:0000313" key="6">
    <source>
        <dbReference type="Proteomes" id="UP000489190"/>
    </source>
</evidence>
<dbReference type="EMBL" id="WIVX01000101">
    <property type="protein sequence ID" value="MQU33281.1"/>
    <property type="molecule type" value="Genomic_DNA"/>
</dbReference>
<proteinExistence type="predicted"/>
<dbReference type="Proteomes" id="UP000489190">
    <property type="component" value="Unassembled WGS sequence"/>
</dbReference>
<protein>
    <submittedName>
        <fullName evidence="2">Uncharacterized protein</fullName>
    </submittedName>
</protein>
<reference evidence="4 5" key="1">
    <citation type="submission" date="2019-10" db="EMBL/GenBank/DDBJ databases">
        <title>Evaluation of single-gene subtyping targets for Pseudomonas.</title>
        <authorList>
            <person name="Reichler S.J."/>
            <person name="Orsi R.H."/>
            <person name="Wiedmann M."/>
            <person name="Martin N.H."/>
            <person name="Murphy S.I."/>
        </authorList>
    </citation>
    <scope>NUCLEOTIDE SEQUENCE [LARGE SCALE GENOMIC DNA]</scope>
    <source>
        <strain evidence="3 5">FSL R10-2107</strain>
        <strain evidence="1 4">FSL R10-2932</strain>
        <strain evidence="2 6">FSL R10-3254</strain>
    </source>
</reference>